<organism evidence="2 3">
    <name type="scientific">Arenivirga flava</name>
    <dbReference type="NCBI Taxonomy" id="1930060"/>
    <lineage>
        <taxon>Bacteria</taxon>
        <taxon>Bacillati</taxon>
        <taxon>Actinomycetota</taxon>
        <taxon>Actinomycetes</taxon>
        <taxon>Micrococcales</taxon>
        <taxon>Microbacteriaceae</taxon>
        <taxon>Arenivirga</taxon>
    </lineage>
</organism>
<protein>
    <recommendedName>
        <fullName evidence="1">DUF427 domain-containing protein</fullName>
    </recommendedName>
</protein>
<sequence length="100" mass="11163">MKAVLNGTVLAEAPEEELAQIEGNRYFPPSSLRTELFQESPTAYTCPWKGAAQYWDAVVDGETVRDIAWSYPDLRPGAVERVGKDFAGFVAFDRTVTFED</sequence>
<dbReference type="InterPro" id="IPR007361">
    <property type="entry name" value="DUF427"/>
</dbReference>
<proteinExistence type="predicted"/>
<dbReference type="AlphaFoldDB" id="A0AA37UGW0"/>
<evidence type="ECO:0000313" key="3">
    <source>
        <dbReference type="Proteomes" id="UP001157160"/>
    </source>
</evidence>
<dbReference type="InterPro" id="IPR038694">
    <property type="entry name" value="DUF427_sf"/>
</dbReference>
<dbReference type="RefSeq" id="WP_284231876.1">
    <property type="nucleotide sequence ID" value="NZ_BSUL01000001.1"/>
</dbReference>
<name>A0AA37UGW0_9MICO</name>
<keyword evidence="3" id="KW-1185">Reference proteome</keyword>
<accession>A0AA37UGW0</accession>
<dbReference type="PANTHER" id="PTHR34310">
    <property type="entry name" value="DUF427 DOMAIN PROTEIN (AFU_ORTHOLOGUE AFUA_3G02220)"/>
    <property type="match status" value="1"/>
</dbReference>
<dbReference type="Proteomes" id="UP001157160">
    <property type="component" value="Unassembled WGS sequence"/>
</dbReference>
<comment type="caution">
    <text evidence="2">The sequence shown here is derived from an EMBL/GenBank/DDBJ whole genome shotgun (WGS) entry which is preliminary data.</text>
</comment>
<evidence type="ECO:0000313" key="2">
    <source>
        <dbReference type="EMBL" id="GMA28549.1"/>
    </source>
</evidence>
<dbReference type="EMBL" id="BSUL01000001">
    <property type="protein sequence ID" value="GMA28549.1"/>
    <property type="molecule type" value="Genomic_DNA"/>
</dbReference>
<dbReference type="Pfam" id="PF04248">
    <property type="entry name" value="NTP_transf_9"/>
    <property type="match status" value="1"/>
</dbReference>
<dbReference type="Gene3D" id="2.170.150.40">
    <property type="entry name" value="Domain of unknown function (DUF427)"/>
    <property type="match status" value="1"/>
</dbReference>
<reference evidence="2 3" key="1">
    <citation type="journal article" date="2014" name="Int. J. Syst. Evol. Microbiol.">
        <title>Complete genome sequence of Corynebacterium casei LMG S-19264T (=DSM 44701T), isolated from a smear-ripened cheese.</title>
        <authorList>
            <consortium name="US DOE Joint Genome Institute (JGI-PGF)"/>
            <person name="Walter F."/>
            <person name="Albersmeier A."/>
            <person name="Kalinowski J."/>
            <person name="Ruckert C."/>
        </authorList>
    </citation>
    <scope>NUCLEOTIDE SEQUENCE [LARGE SCALE GENOMIC DNA]</scope>
    <source>
        <strain evidence="2 3">NBRC 112289</strain>
    </source>
</reference>
<gene>
    <name evidence="2" type="ORF">GCM10025874_18020</name>
</gene>
<feature type="domain" description="DUF427" evidence="1">
    <location>
        <begin position="1"/>
        <end position="93"/>
    </location>
</feature>
<dbReference type="PANTHER" id="PTHR34310:SF5">
    <property type="entry name" value="DUF427 DOMAIN PROTEIN (AFU_ORTHOLOGUE AFUA_3G02220)"/>
    <property type="match status" value="1"/>
</dbReference>
<evidence type="ECO:0000259" key="1">
    <source>
        <dbReference type="Pfam" id="PF04248"/>
    </source>
</evidence>